<dbReference type="Proteomes" id="UP001141253">
    <property type="component" value="Chromosome 13"/>
</dbReference>
<feature type="domain" description="Ribosomal protein/NADH dehydrogenase" evidence="7">
    <location>
        <begin position="50"/>
        <end position="118"/>
    </location>
</feature>
<dbReference type="InterPro" id="IPR036249">
    <property type="entry name" value="Thioredoxin-like_sf"/>
</dbReference>
<comment type="similarity">
    <text evidence="2">Belongs to the mitochondrion-specific ribosomal protein mL43 family.</text>
</comment>
<evidence type="ECO:0000256" key="2">
    <source>
        <dbReference type="ARBA" id="ARBA00006073"/>
    </source>
</evidence>
<dbReference type="Pfam" id="PF05047">
    <property type="entry name" value="L51_S25_CI-B8"/>
    <property type="match status" value="1"/>
</dbReference>
<evidence type="ECO:0000259" key="7">
    <source>
        <dbReference type="SMART" id="SM00916"/>
    </source>
</evidence>
<dbReference type="PANTHER" id="PTHR21396">
    <property type="entry name" value="39S RIBOSOMAL PROTEIN L43"/>
    <property type="match status" value="1"/>
</dbReference>
<proteinExistence type="inferred from homology"/>
<accession>A0ABQ9AVK2</accession>
<dbReference type="EMBL" id="JAPFFI010000015">
    <property type="protein sequence ID" value="KAJ6360813.1"/>
    <property type="molecule type" value="Genomic_DNA"/>
</dbReference>
<evidence type="ECO:0000313" key="8">
    <source>
        <dbReference type="EMBL" id="KAJ6360813.1"/>
    </source>
</evidence>
<dbReference type="InterPro" id="IPR007741">
    <property type="entry name" value="Ribosomal_mL43/mS25/NADH_DH"/>
</dbReference>
<evidence type="ECO:0000256" key="5">
    <source>
        <dbReference type="ARBA" id="ARBA00023274"/>
    </source>
</evidence>
<dbReference type="InterPro" id="IPR039927">
    <property type="entry name" value="Ribosomal_mL43"/>
</dbReference>
<evidence type="ECO:0000313" key="9">
    <source>
        <dbReference type="Proteomes" id="UP001141253"/>
    </source>
</evidence>
<dbReference type="PANTHER" id="PTHR21396:SF2">
    <property type="entry name" value="LARGE RIBOSOMAL SUBUNIT PROTEIN ML43"/>
    <property type="match status" value="1"/>
</dbReference>
<keyword evidence="9" id="KW-1185">Reference proteome</keyword>
<evidence type="ECO:0000256" key="4">
    <source>
        <dbReference type="ARBA" id="ARBA00023128"/>
    </source>
</evidence>
<evidence type="ECO:0000256" key="3">
    <source>
        <dbReference type="ARBA" id="ARBA00022980"/>
    </source>
</evidence>
<keyword evidence="4" id="KW-0496">Mitochondrion</keyword>
<gene>
    <name evidence="8" type="ORF">OIU77_004770</name>
</gene>
<name>A0ABQ9AVK2_9ROSI</name>
<protein>
    <recommendedName>
        <fullName evidence="6">Large ribosomal subunit protein mL43</fullName>
    </recommendedName>
</protein>
<dbReference type="SUPFAM" id="SSF52833">
    <property type="entry name" value="Thioredoxin-like"/>
    <property type="match status" value="1"/>
</dbReference>
<comment type="subcellular location">
    <subcellularLocation>
        <location evidence="1">Mitochondrion</location>
    </subcellularLocation>
</comment>
<evidence type="ECO:0000256" key="6">
    <source>
        <dbReference type="ARBA" id="ARBA00035188"/>
    </source>
</evidence>
<organism evidence="8 9">
    <name type="scientific">Salix suchowensis</name>
    <dbReference type="NCBI Taxonomy" id="1278906"/>
    <lineage>
        <taxon>Eukaryota</taxon>
        <taxon>Viridiplantae</taxon>
        <taxon>Streptophyta</taxon>
        <taxon>Embryophyta</taxon>
        <taxon>Tracheophyta</taxon>
        <taxon>Spermatophyta</taxon>
        <taxon>Magnoliopsida</taxon>
        <taxon>eudicotyledons</taxon>
        <taxon>Gunneridae</taxon>
        <taxon>Pentapetalae</taxon>
        <taxon>rosids</taxon>
        <taxon>fabids</taxon>
        <taxon>Malpighiales</taxon>
        <taxon>Salicaceae</taxon>
        <taxon>Saliceae</taxon>
        <taxon>Salix</taxon>
    </lineage>
</organism>
<reference evidence="8" key="1">
    <citation type="submission" date="2022-10" db="EMBL/GenBank/DDBJ databases">
        <authorList>
            <person name="Hyden B.L."/>
            <person name="Feng K."/>
            <person name="Yates T."/>
            <person name="Jawdy S."/>
            <person name="Smart L.B."/>
            <person name="Muchero W."/>
        </authorList>
    </citation>
    <scope>NUCLEOTIDE SEQUENCE</scope>
    <source>
        <tissue evidence="8">Shoot tip</tissue>
    </source>
</reference>
<keyword evidence="3" id="KW-0689">Ribosomal protein</keyword>
<dbReference type="Gene3D" id="3.40.30.10">
    <property type="entry name" value="Glutaredoxin"/>
    <property type="match status" value="1"/>
</dbReference>
<comment type="caution">
    <text evidence="8">The sequence shown here is derived from an EMBL/GenBank/DDBJ whole genome shotgun (WGS) entry which is preliminary data.</text>
</comment>
<dbReference type="SMART" id="SM00916">
    <property type="entry name" value="L51_S25_CI-B8"/>
    <property type="match status" value="1"/>
</dbReference>
<sequence>MHVRLNLWEVECYSFGHIQNKSMGALGRKCIDKIEVGVRKGGVRPKDLSFDVGRAFMESNLPAFKESNPQLEVITELSRGQHPCLKAFYKNKNERVVCVKNLASEDVLLHATRLRNALGRKVKKLPTRHVTRHPSVQGTWTTGVRF</sequence>
<keyword evidence="5" id="KW-0687">Ribonucleoprotein</keyword>
<evidence type="ECO:0000256" key="1">
    <source>
        <dbReference type="ARBA" id="ARBA00004173"/>
    </source>
</evidence>
<reference evidence="8" key="2">
    <citation type="journal article" date="2023" name="Int. J. Mol. Sci.">
        <title>De Novo Assembly and Annotation of 11 Diverse Shrub Willow (Salix) Genomes Reveals Novel Gene Organization in Sex-Linked Regions.</title>
        <authorList>
            <person name="Hyden B."/>
            <person name="Feng K."/>
            <person name="Yates T.B."/>
            <person name="Jawdy S."/>
            <person name="Cereghino C."/>
            <person name="Smart L.B."/>
            <person name="Muchero W."/>
        </authorList>
    </citation>
    <scope>NUCLEOTIDE SEQUENCE</scope>
    <source>
        <tissue evidence="8">Shoot tip</tissue>
    </source>
</reference>